<organism evidence="1 2">
    <name type="scientific">Phycomyces blakesleeanus</name>
    <dbReference type="NCBI Taxonomy" id="4837"/>
    <lineage>
        <taxon>Eukaryota</taxon>
        <taxon>Fungi</taxon>
        <taxon>Fungi incertae sedis</taxon>
        <taxon>Mucoromycota</taxon>
        <taxon>Mucoromycotina</taxon>
        <taxon>Mucoromycetes</taxon>
        <taxon>Mucorales</taxon>
        <taxon>Phycomycetaceae</taxon>
        <taxon>Phycomyces</taxon>
    </lineage>
</organism>
<keyword evidence="2" id="KW-1185">Reference proteome</keyword>
<proteinExistence type="predicted"/>
<name>A0ABR3ARA0_PHYBL</name>
<gene>
    <name evidence="1" type="ORF">J3Q64DRAFT_1851241</name>
</gene>
<accession>A0ABR3ARA0</accession>
<evidence type="ECO:0000313" key="1">
    <source>
        <dbReference type="EMBL" id="KAL0080234.1"/>
    </source>
</evidence>
<evidence type="ECO:0000313" key="2">
    <source>
        <dbReference type="Proteomes" id="UP001448207"/>
    </source>
</evidence>
<comment type="caution">
    <text evidence="1">The sequence shown here is derived from an EMBL/GenBank/DDBJ whole genome shotgun (WGS) entry which is preliminary data.</text>
</comment>
<protein>
    <submittedName>
        <fullName evidence="1">Uncharacterized protein</fullName>
    </submittedName>
</protein>
<dbReference type="EMBL" id="JBCLYO010000020">
    <property type="protein sequence ID" value="KAL0080234.1"/>
    <property type="molecule type" value="Genomic_DNA"/>
</dbReference>
<sequence length="99" mass="11314">MDLPPIVKTFVCTRLQDTMITSTDYTLCFSALVNMMISELRTSEFFFDNNDIKIKKVPGQKINQMLNDKEASAENKLVIQDLNIAEEQQDFSGRGRDFG</sequence>
<dbReference type="Proteomes" id="UP001448207">
    <property type="component" value="Unassembled WGS sequence"/>
</dbReference>
<reference evidence="1 2" key="1">
    <citation type="submission" date="2024-04" db="EMBL/GenBank/DDBJ databases">
        <title>Symmetric and asymmetric DNA N6-adenine methylation regulates different biological responses in Mucorales.</title>
        <authorList>
            <consortium name="Lawrence Berkeley National Laboratory"/>
            <person name="Lax C."/>
            <person name="Mondo S.J."/>
            <person name="Osorio-Concepcion M."/>
            <person name="Muszewska A."/>
            <person name="Corrochano-Luque M."/>
            <person name="Gutierrez G."/>
            <person name="Riley R."/>
            <person name="Lipzen A."/>
            <person name="Guo J."/>
            <person name="Hundley H."/>
            <person name="Amirebrahimi M."/>
            <person name="Ng V."/>
            <person name="Lorenzo-Gutierrez D."/>
            <person name="Binder U."/>
            <person name="Yang J."/>
            <person name="Song Y."/>
            <person name="Canovas D."/>
            <person name="Navarro E."/>
            <person name="Freitag M."/>
            <person name="Gabaldon T."/>
            <person name="Grigoriev I.V."/>
            <person name="Corrochano L.M."/>
            <person name="Nicolas F.E."/>
            <person name="Garre V."/>
        </authorList>
    </citation>
    <scope>NUCLEOTIDE SEQUENCE [LARGE SCALE GENOMIC DNA]</scope>
    <source>
        <strain evidence="1 2">L51</strain>
    </source>
</reference>